<name>A0ABX5FAN5_9CHRO</name>
<dbReference type="Gene3D" id="3.40.50.150">
    <property type="entry name" value="Vaccinia Virus protein VP39"/>
    <property type="match status" value="1"/>
</dbReference>
<accession>A0ABX5FAN5</accession>
<feature type="domain" description="Methyltransferase type 12" evidence="1">
    <location>
        <begin position="53"/>
        <end position="149"/>
    </location>
</feature>
<dbReference type="GO" id="GO:0008168">
    <property type="term" value="F:methyltransferase activity"/>
    <property type="evidence" value="ECO:0007669"/>
    <property type="project" value="UniProtKB-KW"/>
</dbReference>
<comment type="caution">
    <text evidence="2">The sequence shown here is derived from an EMBL/GenBank/DDBJ whole genome shotgun (WGS) entry which is preliminary data.</text>
</comment>
<protein>
    <submittedName>
        <fullName evidence="2">SAM-dependent methyltransferase</fullName>
    </submittedName>
</protein>
<dbReference type="SUPFAM" id="SSF53335">
    <property type="entry name" value="S-adenosyl-L-methionine-dependent methyltransferases"/>
    <property type="match status" value="1"/>
</dbReference>
<dbReference type="Pfam" id="PF08242">
    <property type="entry name" value="Methyltransf_12"/>
    <property type="match status" value="1"/>
</dbReference>
<dbReference type="CDD" id="cd02440">
    <property type="entry name" value="AdoMet_MTases"/>
    <property type="match status" value="1"/>
</dbReference>
<reference evidence="2 3" key="2">
    <citation type="submission" date="2018-03" db="EMBL/GenBank/DDBJ databases">
        <title>The ancient ancestry and fast evolution of plastids.</title>
        <authorList>
            <person name="Moore K.R."/>
            <person name="Magnabosco C."/>
            <person name="Momper L."/>
            <person name="Gold D.A."/>
            <person name="Bosak T."/>
            <person name="Fournier G.P."/>
        </authorList>
    </citation>
    <scope>NUCLEOTIDE SEQUENCE [LARGE SCALE GENOMIC DNA]</scope>
    <source>
        <strain evidence="2 3">CCALA 015</strain>
    </source>
</reference>
<dbReference type="PANTHER" id="PTHR43861">
    <property type="entry name" value="TRANS-ACONITATE 2-METHYLTRANSFERASE-RELATED"/>
    <property type="match status" value="1"/>
</dbReference>
<proteinExistence type="predicted"/>
<dbReference type="InterPro" id="IPR013217">
    <property type="entry name" value="Methyltransf_12"/>
</dbReference>
<organism evidence="2 3">
    <name type="scientific">Aphanothece cf. minutissima CCALA 015</name>
    <dbReference type="NCBI Taxonomy" id="2107695"/>
    <lineage>
        <taxon>Bacteria</taxon>
        <taxon>Bacillati</taxon>
        <taxon>Cyanobacteriota</taxon>
        <taxon>Cyanophyceae</taxon>
        <taxon>Oscillatoriophycideae</taxon>
        <taxon>Chroococcales</taxon>
        <taxon>Aphanothecaceae</taxon>
        <taxon>Aphanothece</taxon>
    </lineage>
</organism>
<dbReference type="PANTHER" id="PTHR43861:SF1">
    <property type="entry name" value="TRANS-ACONITATE 2-METHYLTRANSFERASE"/>
    <property type="match status" value="1"/>
</dbReference>
<gene>
    <name evidence="2" type="ORF">C7B81_04510</name>
</gene>
<dbReference type="Proteomes" id="UP000238218">
    <property type="component" value="Unassembled WGS sequence"/>
</dbReference>
<dbReference type="GO" id="GO:0032259">
    <property type="term" value="P:methylation"/>
    <property type="evidence" value="ECO:0007669"/>
    <property type="project" value="UniProtKB-KW"/>
</dbReference>
<keyword evidence="2" id="KW-0808">Transferase</keyword>
<keyword evidence="3" id="KW-1185">Reference proteome</keyword>
<dbReference type="RefSeq" id="WP_106220084.1">
    <property type="nucleotide sequence ID" value="NZ_PVWP01000002.1"/>
</dbReference>
<reference evidence="2 3" key="1">
    <citation type="submission" date="2018-02" db="EMBL/GenBank/DDBJ databases">
        <authorList>
            <person name="Moore K."/>
            <person name="Momper L."/>
        </authorList>
    </citation>
    <scope>NUCLEOTIDE SEQUENCE [LARGE SCALE GENOMIC DNA]</scope>
    <source>
        <strain evidence="2 3">CCALA 015</strain>
    </source>
</reference>
<dbReference type="InterPro" id="IPR029063">
    <property type="entry name" value="SAM-dependent_MTases_sf"/>
</dbReference>
<evidence type="ECO:0000259" key="1">
    <source>
        <dbReference type="Pfam" id="PF08242"/>
    </source>
</evidence>
<sequence length="231" mass="24724">MERICEPELMDEPLQAQAYAAADFSSGDRAVLERIDAVLGPRGVGEGEGLSVVDLGCGPGNITFLLASRWPEADVLGIDGSAAMLAIAERRRLADPDAHRHVRFQRLVLPSPRLAGPCTAVVSNSLLHHLHDPGVFWGAVKQLAGPDTCLYVRDLRRPATAAELEALVARHAGAAPAVLRRDYAHSLRAAFTCAEVSEQLAAAGLEGLQVREVDDRYLEIHGPIPPGRLAP</sequence>
<keyword evidence="2" id="KW-0489">Methyltransferase</keyword>
<dbReference type="EMBL" id="PVWP01000002">
    <property type="protein sequence ID" value="PSB38816.1"/>
    <property type="molecule type" value="Genomic_DNA"/>
</dbReference>
<evidence type="ECO:0000313" key="2">
    <source>
        <dbReference type="EMBL" id="PSB38816.1"/>
    </source>
</evidence>
<evidence type="ECO:0000313" key="3">
    <source>
        <dbReference type="Proteomes" id="UP000238218"/>
    </source>
</evidence>